<dbReference type="Proteomes" id="UP000646827">
    <property type="component" value="Unassembled WGS sequence"/>
</dbReference>
<evidence type="ECO:0000313" key="3">
    <source>
        <dbReference type="Proteomes" id="UP000646827"/>
    </source>
</evidence>
<gene>
    <name evidence="2" type="ORF">INT45_012219</name>
</gene>
<sequence length="104" mass="11315">MGLSTIYKKIFRSRKSNKEDDSSPNPTSNTTSANSSQYTTPAPSRPSSVKSTHSGHYLTVNSTNSKYLSNPMRNSNVPEYVGGFTNPMGGKRYVRSLDCTNTGA</sequence>
<accession>A0A8H7VKP9</accession>
<comment type="caution">
    <text evidence="2">The sequence shown here is derived from an EMBL/GenBank/DDBJ whole genome shotgun (WGS) entry which is preliminary data.</text>
</comment>
<evidence type="ECO:0000313" key="2">
    <source>
        <dbReference type="EMBL" id="KAG2220043.1"/>
    </source>
</evidence>
<dbReference type="AlphaFoldDB" id="A0A8H7VKP9"/>
<dbReference type="OrthoDB" id="2355621at2759"/>
<feature type="compositionally biased region" description="Polar residues" evidence="1">
    <location>
        <begin position="37"/>
        <end position="77"/>
    </location>
</feature>
<reference evidence="2 3" key="1">
    <citation type="submission" date="2020-12" db="EMBL/GenBank/DDBJ databases">
        <title>Metabolic potential, ecology and presence of endohyphal bacteria is reflected in genomic diversity of Mucoromycotina.</title>
        <authorList>
            <person name="Muszewska A."/>
            <person name="Okrasinska A."/>
            <person name="Steczkiewicz K."/>
            <person name="Drgas O."/>
            <person name="Orlowska M."/>
            <person name="Perlinska-Lenart U."/>
            <person name="Aleksandrzak-Piekarczyk T."/>
            <person name="Szatraj K."/>
            <person name="Zielenkiewicz U."/>
            <person name="Pilsyk S."/>
            <person name="Malc E."/>
            <person name="Mieczkowski P."/>
            <person name="Kruszewska J.S."/>
            <person name="Biernat P."/>
            <person name="Pawlowska J."/>
        </authorList>
    </citation>
    <scope>NUCLEOTIDE SEQUENCE [LARGE SCALE GENOMIC DNA]</scope>
    <source>
        <strain evidence="2 3">CBS 142.35</strain>
    </source>
</reference>
<feature type="compositionally biased region" description="Low complexity" evidence="1">
    <location>
        <begin position="23"/>
        <end position="36"/>
    </location>
</feature>
<proteinExistence type="predicted"/>
<name>A0A8H7VKP9_9FUNG</name>
<feature type="region of interest" description="Disordered" evidence="1">
    <location>
        <begin position="1"/>
        <end position="77"/>
    </location>
</feature>
<evidence type="ECO:0000256" key="1">
    <source>
        <dbReference type="SAM" id="MobiDB-lite"/>
    </source>
</evidence>
<protein>
    <submittedName>
        <fullName evidence="2">Uncharacterized protein</fullName>
    </submittedName>
</protein>
<keyword evidence="3" id="KW-1185">Reference proteome</keyword>
<organism evidence="2 3">
    <name type="scientific">Circinella minor</name>
    <dbReference type="NCBI Taxonomy" id="1195481"/>
    <lineage>
        <taxon>Eukaryota</taxon>
        <taxon>Fungi</taxon>
        <taxon>Fungi incertae sedis</taxon>
        <taxon>Mucoromycota</taxon>
        <taxon>Mucoromycotina</taxon>
        <taxon>Mucoromycetes</taxon>
        <taxon>Mucorales</taxon>
        <taxon>Lichtheimiaceae</taxon>
        <taxon>Circinella</taxon>
    </lineage>
</organism>
<dbReference type="EMBL" id="JAEPRB010000154">
    <property type="protein sequence ID" value="KAG2220043.1"/>
    <property type="molecule type" value="Genomic_DNA"/>
</dbReference>